<sequence length="165" mass="18904">YKLPNVTTQEIRRAAETLAGQNCTEEQKTTVAHYLAHSNVVAEGKYRGRTLEEAVFASNLLGGFENSSEDSGGEMSSGAEKIQRDEEDGKEDLSKFLMFFPVKLDGQQPTKKKRVEAGFSEGRVFYDKWRTLQYAKREEHLLSKYTRNRPTLQRVRKDITPPRRT</sequence>
<dbReference type="PANTHER" id="PTHR47306:SF2">
    <property type="entry name" value="CORE-BINDING (CB) DOMAIN-CONTAINING PROTEIN"/>
    <property type="match status" value="1"/>
</dbReference>
<evidence type="ECO:0000313" key="2">
    <source>
        <dbReference type="EMBL" id="MEQ2166934.1"/>
    </source>
</evidence>
<name>A0ABV0N7P4_9TELE</name>
<evidence type="ECO:0000313" key="3">
    <source>
        <dbReference type="Proteomes" id="UP001476798"/>
    </source>
</evidence>
<feature type="region of interest" description="Disordered" evidence="1">
    <location>
        <begin position="62"/>
        <end position="89"/>
    </location>
</feature>
<comment type="caution">
    <text evidence="2">The sequence shown here is derived from an EMBL/GenBank/DDBJ whole genome shotgun (WGS) entry which is preliminary data.</text>
</comment>
<organism evidence="2 3">
    <name type="scientific">Goodea atripinnis</name>
    <dbReference type="NCBI Taxonomy" id="208336"/>
    <lineage>
        <taxon>Eukaryota</taxon>
        <taxon>Metazoa</taxon>
        <taxon>Chordata</taxon>
        <taxon>Craniata</taxon>
        <taxon>Vertebrata</taxon>
        <taxon>Euteleostomi</taxon>
        <taxon>Actinopterygii</taxon>
        <taxon>Neopterygii</taxon>
        <taxon>Teleostei</taxon>
        <taxon>Neoteleostei</taxon>
        <taxon>Acanthomorphata</taxon>
        <taxon>Ovalentaria</taxon>
        <taxon>Atherinomorphae</taxon>
        <taxon>Cyprinodontiformes</taxon>
        <taxon>Goodeidae</taxon>
        <taxon>Goodea</taxon>
    </lineage>
</organism>
<feature type="non-terminal residue" evidence="2">
    <location>
        <position position="1"/>
    </location>
</feature>
<protein>
    <submittedName>
        <fullName evidence="2">Uncharacterized protein</fullName>
    </submittedName>
</protein>
<evidence type="ECO:0000256" key="1">
    <source>
        <dbReference type="SAM" id="MobiDB-lite"/>
    </source>
</evidence>
<keyword evidence="3" id="KW-1185">Reference proteome</keyword>
<reference evidence="2 3" key="1">
    <citation type="submission" date="2021-06" db="EMBL/GenBank/DDBJ databases">
        <authorList>
            <person name="Palmer J.M."/>
        </authorList>
    </citation>
    <scope>NUCLEOTIDE SEQUENCE [LARGE SCALE GENOMIC DNA]</scope>
    <source>
        <strain evidence="2 3">GA_2019</strain>
        <tissue evidence="2">Muscle</tissue>
    </source>
</reference>
<dbReference type="PANTHER" id="PTHR47306">
    <property type="entry name" value="SI:CH211-178J18.4-RELATED"/>
    <property type="match status" value="1"/>
</dbReference>
<accession>A0ABV0N7P4</accession>
<proteinExistence type="predicted"/>
<gene>
    <name evidence="2" type="ORF">GOODEAATRI_033594</name>
</gene>
<dbReference type="EMBL" id="JAHRIO010027145">
    <property type="protein sequence ID" value="MEQ2166934.1"/>
    <property type="molecule type" value="Genomic_DNA"/>
</dbReference>
<dbReference type="Proteomes" id="UP001476798">
    <property type="component" value="Unassembled WGS sequence"/>
</dbReference>